<dbReference type="Pfam" id="PF12796">
    <property type="entry name" value="Ank_2"/>
    <property type="match status" value="2"/>
</dbReference>
<sequence length="617" mass="70092">MIGLKVNALTKIKIPEELQIEILVEKKLDDIDPDNLESLAQELISYYTTEEELTRLAGYLDLWSTIRPLNQPFYADLAALIVKNVDDSFKFALLEKTRFSFLRLLFNAGVFSLDEIRRKCAAEPNQSFFFVPELGITNAAIQFNDILEDEEILEHLMKDDWAMYRDLVEYGYFTSTLEYAIKFDNLDLLREIWKGDDYYTSMEVDENCWEKGDWPPCNPLSLAARFGSINCFRNMIERGSKPDENICENAIIGGNKEIIETVAHLGGDFVEGLKAAAQYHRFDVFDWILAAYNPEMVDICLPASYANWLVFLFCAANGSDIRSLTEENYETAVHWAAYWGIPYIMEICLSDDRCNVDVCDGMNMTPLTWAAIEGNLTVGKMLVDEGANVVGFNKQSSPLLEAVKNNHYAFAKYLLEKGADIELVDEEHNSVLHNVAFWGDAKLAQMLIQNGASLDVVNKVKDTPLHYAAFHGANDIVRLYLKKGAEIDCEGYKKNTPLIDAVKMGWMDVVRTLVTNKCDINKKNYKKNNALHYAAASYNNEIVEYLVSKGADVRAMNYDGKTPIDYSVSEITTEILVGNGAVLHQRKWKQLSPNFYYKIIGGIISILIFILSFFVRF</sequence>
<dbReference type="InParanoid" id="A2FY96"/>
<dbReference type="OrthoDB" id="194358at2759"/>
<feature type="repeat" description="ANK" evidence="3">
    <location>
        <begin position="493"/>
        <end position="525"/>
    </location>
</feature>
<dbReference type="InterPro" id="IPR036770">
    <property type="entry name" value="Ankyrin_rpt-contain_sf"/>
</dbReference>
<dbReference type="Gene3D" id="1.25.40.20">
    <property type="entry name" value="Ankyrin repeat-containing domain"/>
    <property type="match status" value="1"/>
</dbReference>
<reference evidence="5" key="2">
    <citation type="journal article" date="2007" name="Science">
        <title>Draft genome sequence of the sexually transmitted pathogen Trichomonas vaginalis.</title>
        <authorList>
            <person name="Carlton J.M."/>
            <person name="Hirt R.P."/>
            <person name="Silva J.C."/>
            <person name="Delcher A.L."/>
            <person name="Schatz M."/>
            <person name="Zhao Q."/>
            <person name="Wortman J.R."/>
            <person name="Bidwell S.L."/>
            <person name="Alsmark U.C.M."/>
            <person name="Besteiro S."/>
            <person name="Sicheritz-Ponten T."/>
            <person name="Noel C.J."/>
            <person name="Dacks J.B."/>
            <person name="Foster P.G."/>
            <person name="Simillion C."/>
            <person name="Van de Peer Y."/>
            <person name="Miranda-Saavedra D."/>
            <person name="Barton G.J."/>
            <person name="Westrop G.D."/>
            <person name="Mueller S."/>
            <person name="Dessi D."/>
            <person name="Fiori P.L."/>
            <person name="Ren Q."/>
            <person name="Paulsen I."/>
            <person name="Zhang H."/>
            <person name="Bastida-Corcuera F.D."/>
            <person name="Simoes-Barbosa A."/>
            <person name="Brown M.T."/>
            <person name="Hayes R.D."/>
            <person name="Mukherjee M."/>
            <person name="Okumura C.Y."/>
            <person name="Schneider R."/>
            <person name="Smith A.J."/>
            <person name="Vanacova S."/>
            <person name="Villalvazo M."/>
            <person name="Haas B.J."/>
            <person name="Pertea M."/>
            <person name="Feldblyum T.V."/>
            <person name="Utterback T.R."/>
            <person name="Shu C.L."/>
            <person name="Osoegawa K."/>
            <person name="de Jong P.J."/>
            <person name="Hrdy I."/>
            <person name="Horvathova L."/>
            <person name="Zubacova Z."/>
            <person name="Dolezal P."/>
            <person name="Malik S.B."/>
            <person name="Logsdon J.M. Jr."/>
            <person name="Henze K."/>
            <person name="Gupta A."/>
            <person name="Wang C.C."/>
            <person name="Dunne R.L."/>
            <person name="Upcroft J.A."/>
            <person name="Upcroft P."/>
            <person name="White O."/>
            <person name="Salzberg S.L."/>
            <person name="Tang P."/>
            <person name="Chiu C.-H."/>
            <person name="Lee Y.-S."/>
            <person name="Embley T.M."/>
            <person name="Coombs G.H."/>
            <person name="Mottram J.C."/>
            <person name="Tachezy J."/>
            <person name="Fraser-Liggett C.M."/>
            <person name="Johnson P.J."/>
        </authorList>
    </citation>
    <scope>NUCLEOTIDE SEQUENCE [LARGE SCALE GENOMIC DNA]</scope>
    <source>
        <strain evidence="5">G3</strain>
    </source>
</reference>
<keyword evidence="6" id="KW-1185">Reference proteome</keyword>
<evidence type="ECO:0000256" key="4">
    <source>
        <dbReference type="SAM" id="Phobius"/>
    </source>
</evidence>
<keyword evidence="2 3" id="KW-0040">ANK repeat</keyword>
<feature type="repeat" description="ANK" evidence="3">
    <location>
        <begin position="362"/>
        <end position="394"/>
    </location>
</feature>
<evidence type="ECO:0000313" key="5">
    <source>
        <dbReference type="EMBL" id="EAX90118.1"/>
    </source>
</evidence>
<dbReference type="Pfam" id="PF00023">
    <property type="entry name" value="Ank"/>
    <property type="match status" value="1"/>
</dbReference>
<dbReference type="VEuPathDB" id="TrichDB:TVAGG3_0388340"/>
<dbReference type="EMBL" id="DS114136">
    <property type="protein sequence ID" value="EAX90118.1"/>
    <property type="molecule type" value="Genomic_DNA"/>
</dbReference>
<feature type="repeat" description="ANK" evidence="3">
    <location>
        <begin position="526"/>
        <end position="558"/>
    </location>
</feature>
<dbReference type="eggNOG" id="KOG0504">
    <property type="taxonomic scope" value="Eukaryota"/>
</dbReference>
<keyword evidence="4" id="KW-0812">Transmembrane</keyword>
<accession>A2FY96</accession>
<keyword evidence="4" id="KW-1133">Transmembrane helix</keyword>
<dbReference type="STRING" id="5722.A2FY96"/>
<feature type="repeat" description="ANK" evidence="3">
    <location>
        <begin position="427"/>
        <end position="459"/>
    </location>
</feature>
<evidence type="ECO:0000256" key="1">
    <source>
        <dbReference type="ARBA" id="ARBA00022737"/>
    </source>
</evidence>
<dbReference type="RefSeq" id="XP_001303048.1">
    <property type="nucleotide sequence ID" value="XM_001303047.1"/>
</dbReference>
<dbReference type="AlphaFoldDB" id="A2FY96"/>
<dbReference type="PANTHER" id="PTHR24126:SF14">
    <property type="entry name" value="ANK_REP_REGION DOMAIN-CONTAINING PROTEIN"/>
    <property type="match status" value="1"/>
</dbReference>
<dbReference type="PROSITE" id="PS50088">
    <property type="entry name" value="ANK_REPEAT"/>
    <property type="match status" value="6"/>
</dbReference>
<dbReference type="VEuPathDB" id="TrichDB:TVAG_078290"/>
<feature type="repeat" description="ANK" evidence="3">
    <location>
        <begin position="394"/>
        <end position="426"/>
    </location>
</feature>
<name>A2FY96_TRIV3</name>
<organism evidence="5 6">
    <name type="scientific">Trichomonas vaginalis (strain ATCC PRA-98 / G3)</name>
    <dbReference type="NCBI Taxonomy" id="412133"/>
    <lineage>
        <taxon>Eukaryota</taxon>
        <taxon>Metamonada</taxon>
        <taxon>Parabasalia</taxon>
        <taxon>Trichomonadida</taxon>
        <taxon>Trichomonadidae</taxon>
        <taxon>Trichomonas</taxon>
    </lineage>
</organism>
<evidence type="ECO:0000313" key="6">
    <source>
        <dbReference type="Proteomes" id="UP000001542"/>
    </source>
</evidence>
<dbReference type="KEGG" id="tva:4747797"/>
<dbReference type="SUPFAM" id="SSF48403">
    <property type="entry name" value="Ankyrin repeat"/>
    <property type="match status" value="1"/>
</dbReference>
<proteinExistence type="predicted"/>
<protein>
    <submittedName>
        <fullName evidence="5">Uncharacterized protein</fullName>
    </submittedName>
</protein>
<gene>
    <name evidence="5" type="ORF">TVAG_078290</name>
</gene>
<dbReference type="InterPro" id="IPR002110">
    <property type="entry name" value="Ankyrin_rpt"/>
</dbReference>
<dbReference type="PROSITE" id="PS50297">
    <property type="entry name" value="ANK_REP_REGION"/>
    <property type="match status" value="4"/>
</dbReference>
<dbReference type="Proteomes" id="UP000001542">
    <property type="component" value="Unassembled WGS sequence"/>
</dbReference>
<dbReference type="PANTHER" id="PTHR24126">
    <property type="entry name" value="ANKYRIN REPEAT, PH AND SEC7 DOMAIN CONTAINING PROTEIN SECG-RELATED"/>
    <property type="match status" value="1"/>
</dbReference>
<evidence type="ECO:0000256" key="3">
    <source>
        <dbReference type="PROSITE-ProRule" id="PRU00023"/>
    </source>
</evidence>
<dbReference type="SMART" id="SM00248">
    <property type="entry name" value="ANK"/>
    <property type="match status" value="9"/>
</dbReference>
<feature type="repeat" description="ANK" evidence="3">
    <location>
        <begin position="460"/>
        <end position="492"/>
    </location>
</feature>
<evidence type="ECO:0000256" key="2">
    <source>
        <dbReference type="ARBA" id="ARBA00023043"/>
    </source>
</evidence>
<keyword evidence="4" id="KW-0472">Membrane</keyword>
<reference evidence="5" key="1">
    <citation type="submission" date="2006-10" db="EMBL/GenBank/DDBJ databases">
        <authorList>
            <person name="Amadeo P."/>
            <person name="Zhao Q."/>
            <person name="Wortman J."/>
            <person name="Fraser-Liggett C."/>
            <person name="Carlton J."/>
        </authorList>
    </citation>
    <scope>NUCLEOTIDE SEQUENCE</scope>
    <source>
        <strain evidence="5">G3</strain>
    </source>
</reference>
<feature type="transmembrane region" description="Helical" evidence="4">
    <location>
        <begin position="595"/>
        <end position="615"/>
    </location>
</feature>
<dbReference type="PRINTS" id="PR01415">
    <property type="entry name" value="ANKYRIN"/>
</dbReference>
<dbReference type="SMR" id="A2FY96"/>
<keyword evidence="1" id="KW-0677">Repeat</keyword>